<feature type="transmembrane region" description="Helical" evidence="1">
    <location>
        <begin position="29"/>
        <end position="52"/>
    </location>
</feature>
<dbReference type="OrthoDB" id="66792at2759"/>
<dbReference type="VEuPathDB" id="FungiDB:SDRG_07670"/>
<dbReference type="OMA" id="HERGHIE"/>
<feature type="transmembrane region" description="Helical" evidence="1">
    <location>
        <begin position="752"/>
        <end position="774"/>
    </location>
</feature>
<dbReference type="InParanoid" id="T0QAD7"/>
<name>T0QAD7_SAPDV</name>
<dbReference type="RefSeq" id="XP_008611741.1">
    <property type="nucleotide sequence ID" value="XM_008613519.1"/>
</dbReference>
<feature type="transmembrane region" description="Helical" evidence="1">
    <location>
        <begin position="889"/>
        <end position="909"/>
    </location>
</feature>
<keyword evidence="1" id="KW-1133">Transmembrane helix</keyword>
<organism evidence="2 3">
    <name type="scientific">Saprolegnia diclina (strain VS20)</name>
    <dbReference type="NCBI Taxonomy" id="1156394"/>
    <lineage>
        <taxon>Eukaryota</taxon>
        <taxon>Sar</taxon>
        <taxon>Stramenopiles</taxon>
        <taxon>Oomycota</taxon>
        <taxon>Saprolegniomycetes</taxon>
        <taxon>Saprolegniales</taxon>
        <taxon>Saprolegniaceae</taxon>
        <taxon>Saprolegnia</taxon>
    </lineage>
</organism>
<evidence type="ECO:0000313" key="2">
    <source>
        <dbReference type="EMBL" id="EQC34869.1"/>
    </source>
</evidence>
<evidence type="ECO:0000256" key="1">
    <source>
        <dbReference type="SAM" id="Phobius"/>
    </source>
</evidence>
<proteinExistence type="predicted"/>
<keyword evidence="1" id="KW-0472">Membrane</keyword>
<dbReference type="EMBL" id="JH767153">
    <property type="protein sequence ID" value="EQC34869.1"/>
    <property type="molecule type" value="Genomic_DNA"/>
</dbReference>
<dbReference type="Proteomes" id="UP000030762">
    <property type="component" value="Unassembled WGS sequence"/>
</dbReference>
<protein>
    <submittedName>
        <fullName evidence="2">Uncharacterized protein</fullName>
    </submittedName>
</protein>
<accession>T0QAD7</accession>
<evidence type="ECO:0000313" key="3">
    <source>
        <dbReference type="Proteomes" id="UP000030762"/>
    </source>
</evidence>
<sequence>MSVAPARHPTADLIPIAPRAHRAYYDAVGILYVLSSVGLSFYCVLVMDPYLASDYFWPNFHALNVSTLVSEIFNVQLALLPMNATALSVALMMPVAAVVDTHTACAAPSYPRKLLYERLTGLVDAITGLRRLDADKVASMATLYCWVDLNRRWELAHTRARQSRCERTDFENAAVVLEAVLRNIPLSDWLEVTQNRFAVHVADPIARTPRGAAWVAQLKNHEWLSIDDEVDVWQSHGLFRFTLQYTNRIQLGLQESILIENALGTATWLEVKALAAATRVPLWTSTYMSMCLANDFDAIGANQSLVRGTFNYFGDVDSTQIEVFDVGYPLSKLFQVMHDQVGPLANIDLKWIAPPSSLVTHLATWRVALLEHLHANATSAMATIGAMTLAPTPQQWEDPSFVFYGGNPMCGFGEPLMFVQNAFGFDDACSSQTPFNVPLNAFNGLFAWSALRGEVGAPCALEPSYARATCYATLSLVNATYHELPPLPEVGASTLAATQALNLSLMQFVGDINGSAIRIEELRLLDADIAFHGWVMVYDWLFHEREAISFQGDVRSLNLLSHVYTCLASPRATTLSLTWANYLRLCAYVCSGTLALVGGLSLSLFAVLRPQHCHWFLFNRITSAVWLNRGILGLRSLVATLCLATASVDVHTDGGLLHFVSAPRSAIASTALAAETTWITYLLHDLLQPLAGSSRYAPFSSHLAWLLIATLDVASPIDVTASVHRSCYMVNMDEMIYCTSGLVSIGALPRTMTIVSINVASVLVCFGLGSLLLAPEPPPTIGVPNLLLPPALLAFAPPNTLRCPTGGLSLDRTSASMAGLFAFETSAHRWLFDIKLWLLFENGGFALQPSQSAVVLPDACFRHARRASLQRQASVLGLHRRQHPRLSNVVLALGFVYLVLSLAGNVLYLDVATTYLANDYGWANFNSSGTRTFLANLFNQQLLVTTSGNLELDAASSGDLDRVYNESVSSIVWSETLARRELYRRDVPLVSIVQGLRDMSPCNMPWMFTQYCWLDFAREWELASTSKRQARCFASQTSNGAAYLEAPLRNLNNWAVFYDCWGESFAFGIANDLASTSRGQAWLLRTTANTDSIADEVAFWRASQIEYFSLQWQNFKTVGLLDSLSIVTALGWTFPLSLSASMGSMHLTQQTSRKMYWGFASDLWAVGCNATAVVGGSLLASSARFAFANRTSESLLVSNHTLPTPLTMGLGLLQATLGPFNAIDMEYVEVPARLRAIYGALSSLVTELVMSNLTLQAAYWALPVAPSMSGVPLALLASPNVTTHGGNLLCGDDQPTYTLSYGLDCFFGVQNMCHASFFDSLKPSPRQLLFATLAYTQVFPTQSFQLVCDLDMYKRSVCADNYHTIQTFLRETGIDAQLGPHLLAAVADIRSLHIRIVQYLRFQPMAPLQLYQQPLLPLNDDPGWHFYGWSYVFDWMAGLRDVVSFQGDDGQVTTISSRSSPLTMAPVPGEIPETLSFLFQWCVRYITMVFIALAALLVVSGIHERGHIEGLNLLELNRIVGHVWVGRFFLVIRSITAFWLLNTSTLQLVQVGSGTRFVSPPLPWYKTVLAGAETTWFVYVLNDMWSCVTLQYTTAYAYKSALVAWAVAAIWNTLSPQAHVATLARRCRYIDMDLQLTCESGVVQIGDANRLAIGFLIGLSSVVLCYGLERLWSPHLPPREVPTTLLNASSYYMLDFSDWVVHDEFYLDKTSALMAGILALERNGHLHILDVKSWRYFHVRLSAASSGKHERIRRAIPLSRL</sequence>
<keyword evidence="1" id="KW-0812">Transmembrane</keyword>
<gene>
    <name evidence="2" type="ORF">SDRG_07670</name>
</gene>
<keyword evidence="3" id="KW-1185">Reference proteome</keyword>
<dbReference type="GeneID" id="19948397"/>
<reference evidence="2 3" key="1">
    <citation type="submission" date="2012-04" db="EMBL/GenBank/DDBJ databases">
        <title>The Genome Sequence of Saprolegnia declina VS20.</title>
        <authorList>
            <consortium name="The Broad Institute Genome Sequencing Platform"/>
            <person name="Russ C."/>
            <person name="Nusbaum C."/>
            <person name="Tyler B."/>
            <person name="van West P."/>
            <person name="Dieguez-Uribeondo J."/>
            <person name="de Bruijn I."/>
            <person name="Tripathy S."/>
            <person name="Jiang R."/>
            <person name="Young S.K."/>
            <person name="Zeng Q."/>
            <person name="Gargeya S."/>
            <person name="Fitzgerald M."/>
            <person name="Haas B."/>
            <person name="Abouelleil A."/>
            <person name="Alvarado L."/>
            <person name="Arachchi H.M."/>
            <person name="Berlin A."/>
            <person name="Chapman S.B."/>
            <person name="Goldberg J."/>
            <person name="Griggs A."/>
            <person name="Gujja S."/>
            <person name="Hansen M."/>
            <person name="Howarth C."/>
            <person name="Imamovic A."/>
            <person name="Larimer J."/>
            <person name="McCowen C."/>
            <person name="Montmayeur A."/>
            <person name="Murphy C."/>
            <person name="Neiman D."/>
            <person name="Pearson M."/>
            <person name="Priest M."/>
            <person name="Roberts A."/>
            <person name="Saif S."/>
            <person name="Shea T."/>
            <person name="Sisk P."/>
            <person name="Sykes S."/>
            <person name="Wortman J."/>
            <person name="Nusbaum C."/>
            <person name="Birren B."/>
        </authorList>
    </citation>
    <scope>NUCLEOTIDE SEQUENCE [LARGE SCALE GENOMIC DNA]</scope>
    <source>
        <strain evidence="2 3">VS20</strain>
    </source>
</reference>
<dbReference type="eggNOG" id="ENOG502SD6V">
    <property type="taxonomic scope" value="Eukaryota"/>
</dbReference>